<dbReference type="Gene3D" id="3.30.565.10">
    <property type="entry name" value="Histidine kinase-like ATPase, C-terminal domain"/>
    <property type="match status" value="1"/>
</dbReference>
<dbReference type="SUPFAM" id="SSF47384">
    <property type="entry name" value="Homodimeric domain of signal transducing histidine kinase"/>
    <property type="match status" value="1"/>
</dbReference>
<dbReference type="PANTHER" id="PTHR43547">
    <property type="entry name" value="TWO-COMPONENT HISTIDINE KINASE"/>
    <property type="match status" value="1"/>
</dbReference>
<dbReference type="SMART" id="SM00388">
    <property type="entry name" value="HisKA"/>
    <property type="match status" value="1"/>
</dbReference>
<dbReference type="InterPro" id="IPR036890">
    <property type="entry name" value="HATPase_C_sf"/>
</dbReference>
<dbReference type="CDD" id="cd00156">
    <property type="entry name" value="REC"/>
    <property type="match status" value="1"/>
</dbReference>
<evidence type="ECO:0000313" key="9">
    <source>
        <dbReference type="Proteomes" id="UP000321533"/>
    </source>
</evidence>
<dbReference type="InterPro" id="IPR011006">
    <property type="entry name" value="CheY-like_superfamily"/>
</dbReference>
<dbReference type="InterPro" id="IPR000014">
    <property type="entry name" value="PAS"/>
</dbReference>
<accession>A0A5B8VBS7</accession>
<organism evidence="8 9">
    <name type="scientific">Panacibacter ginsenosidivorans</name>
    <dbReference type="NCBI Taxonomy" id="1813871"/>
    <lineage>
        <taxon>Bacteria</taxon>
        <taxon>Pseudomonadati</taxon>
        <taxon>Bacteroidota</taxon>
        <taxon>Chitinophagia</taxon>
        <taxon>Chitinophagales</taxon>
        <taxon>Chitinophagaceae</taxon>
        <taxon>Panacibacter</taxon>
    </lineage>
</organism>
<dbReference type="InterPro" id="IPR003594">
    <property type="entry name" value="HATPase_dom"/>
</dbReference>
<evidence type="ECO:0000259" key="5">
    <source>
        <dbReference type="PROSITE" id="PS50109"/>
    </source>
</evidence>
<dbReference type="InterPro" id="IPR036097">
    <property type="entry name" value="HisK_dim/P_sf"/>
</dbReference>
<dbReference type="PRINTS" id="PR00344">
    <property type="entry name" value="BCTRLSENSOR"/>
</dbReference>
<dbReference type="Gene3D" id="3.40.50.2300">
    <property type="match status" value="1"/>
</dbReference>
<dbReference type="CDD" id="cd00130">
    <property type="entry name" value="PAS"/>
    <property type="match status" value="1"/>
</dbReference>
<dbReference type="KEGG" id="pgin:FRZ67_16795"/>
<dbReference type="EC" id="2.7.13.3" evidence="2"/>
<feature type="domain" description="Histidine kinase" evidence="5">
    <location>
        <begin position="273"/>
        <end position="480"/>
    </location>
</feature>
<evidence type="ECO:0000259" key="6">
    <source>
        <dbReference type="PROSITE" id="PS50110"/>
    </source>
</evidence>
<dbReference type="Pfam" id="PF00072">
    <property type="entry name" value="Response_reg"/>
    <property type="match status" value="1"/>
</dbReference>
<dbReference type="AlphaFoldDB" id="A0A5B8VBS7"/>
<dbReference type="GO" id="GO:0006355">
    <property type="term" value="P:regulation of DNA-templated transcription"/>
    <property type="evidence" value="ECO:0007669"/>
    <property type="project" value="InterPro"/>
</dbReference>
<dbReference type="Pfam" id="PF00512">
    <property type="entry name" value="HisKA"/>
    <property type="match status" value="1"/>
</dbReference>
<sequence length="499" mass="56706">MQSDNLIRVLIVDDDEDDFLILKETLQDIPTNSFEIDWSRDYNESLQKIKSGIYDIYLVDYRLGQHTGLTLLKEAISAGCEEPIIMLTGRGNKEIDVQAMQLGATDYLIKAELNSEKLERCIRYSFERTNNTKSLKESEKKYRYLFEGAKDVVFIADDQLKFIEVNPAAGELFGLKTNSGSYKSLYDFIADENTAASIRRQLEQRNHLQDLEVRIYNKNGENRYCQLSLFIEGPEPHKNLVYGIMHDVTNLKIATNSKIQIEKFAANERLIRIIAHEIRNPLTNIHLSAEHLKLHYSNLELEPYLGIIERNGVRINELISELLNFSKPIELVAERISLQEILEQCLADNSDRLQLKGIELFTDYSTEPFEIIGDKQKLIIAISNIVINAIEAIENASGKLSLKIEQSSDHFLLHIIDNGKGIPEEYLSKITEPFFTLKKKGTGIGLSAALTILKSHKAQVEIHSKVGVGTNFIVCFEKACATSQTKTKDEILVSQKDTF</sequence>
<name>A0A5B8VBS7_9BACT</name>
<dbReference type="InterPro" id="IPR003661">
    <property type="entry name" value="HisK_dim/P_dom"/>
</dbReference>
<feature type="domain" description="PAS" evidence="7">
    <location>
        <begin position="138"/>
        <end position="193"/>
    </location>
</feature>
<dbReference type="PROSITE" id="PS50109">
    <property type="entry name" value="HIS_KIN"/>
    <property type="match status" value="1"/>
</dbReference>
<dbReference type="GO" id="GO:0000155">
    <property type="term" value="F:phosphorelay sensor kinase activity"/>
    <property type="evidence" value="ECO:0007669"/>
    <property type="project" value="InterPro"/>
</dbReference>
<dbReference type="Proteomes" id="UP000321533">
    <property type="component" value="Chromosome"/>
</dbReference>
<evidence type="ECO:0000313" key="8">
    <source>
        <dbReference type="EMBL" id="QEC68884.1"/>
    </source>
</evidence>
<dbReference type="NCBIfam" id="TIGR00229">
    <property type="entry name" value="sensory_box"/>
    <property type="match status" value="1"/>
</dbReference>
<keyword evidence="9" id="KW-1185">Reference proteome</keyword>
<evidence type="ECO:0000256" key="4">
    <source>
        <dbReference type="PROSITE-ProRule" id="PRU00169"/>
    </source>
</evidence>
<dbReference type="SUPFAM" id="SSF52172">
    <property type="entry name" value="CheY-like"/>
    <property type="match status" value="1"/>
</dbReference>
<dbReference type="OrthoDB" id="9806995at2"/>
<feature type="modified residue" description="4-aspartylphosphate" evidence="4">
    <location>
        <position position="60"/>
    </location>
</feature>
<evidence type="ECO:0000256" key="3">
    <source>
        <dbReference type="ARBA" id="ARBA00022553"/>
    </source>
</evidence>
<dbReference type="Pfam" id="PF02518">
    <property type="entry name" value="HATPase_c"/>
    <property type="match status" value="1"/>
</dbReference>
<dbReference type="SMART" id="SM00387">
    <property type="entry name" value="HATPase_c"/>
    <property type="match status" value="1"/>
</dbReference>
<dbReference type="EMBL" id="CP042435">
    <property type="protein sequence ID" value="QEC68884.1"/>
    <property type="molecule type" value="Genomic_DNA"/>
</dbReference>
<dbReference type="PROSITE" id="PS50110">
    <property type="entry name" value="RESPONSE_REGULATORY"/>
    <property type="match status" value="1"/>
</dbReference>
<dbReference type="InterPro" id="IPR004358">
    <property type="entry name" value="Sig_transdc_His_kin-like_C"/>
</dbReference>
<dbReference type="CDD" id="cd00082">
    <property type="entry name" value="HisKA"/>
    <property type="match status" value="1"/>
</dbReference>
<dbReference type="PROSITE" id="PS50112">
    <property type="entry name" value="PAS"/>
    <property type="match status" value="1"/>
</dbReference>
<evidence type="ECO:0000259" key="7">
    <source>
        <dbReference type="PROSITE" id="PS50112"/>
    </source>
</evidence>
<dbReference type="InterPro" id="IPR001789">
    <property type="entry name" value="Sig_transdc_resp-reg_receiver"/>
</dbReference>
<proteinExistence type="predicted"/>
<dbReference type="SMART" id="SM00448">
    <property type="entry name" value="REC"/>
    <property type="match status" value="1"/>
</dbReference>
<dbReference type="InterPro" id="IPR005467">
    <property type="entry name" value="His_kinase_dom"/>
</dbReference>
<gene>
    <name evidence="8" type="ORF">FRZ67_16795</name>
</gene>
<evidence type="ECO:0000256" key="2">
    <source>
        <dbReference type="ARBA" id="ARBA00012438"/>
    </source>
</evidence>
<comment type="catalytic activity">
    <reaction evidence="1">
        <text>ATP + protein L-histidine = ADP + protein N-phospho-L-histidine.</text>
        <dbReference type="EC" id="2.7.13.3"/>
    </reaction>
</comment>
<dbReference type="RefSeq" id="WP_147191365.1">
    <property type="nucleotide sequence ID" value="NZ_CP042435.1"/>
</dbReference>
<feature type="domain" description="Response regulatory" evidence="6">
    <location>
        <begin position="8"/>
        <end position="125"/>
    </location>
</feature>
<evidence type="ECO:0000256" key="1">
    <source>
        <dbReference type="ARBA" id="ARBA00000085"/>
    </source>
</evidence>
<dbReference type="SUPFAM" id="SSF55874">
    <property type="entry name" value="ATPase domain of HSP90 chaperone/DNA topoisomerase II/histidine kinase"/>
    <property type="match status" value="1"/>
</dbReference>
<dbReference type="Gene3D" id="3.30.450.20">
    <property type="entry name" value="PAS domain"/>
    <property type="match status" value="1"/>
</dbReference>
<keyword evidence="3 4" id="KW-0597">Phosphoprotein</keyword>
<dbReference type="SUPFAM" id="SSF55785">
    <property type="entry name" value="PYP-like sensor domain (PAS domain)"/>
    <property type="match status" value="1"/>
</dbReference>
<dbReference type="Pfam" id="PF13426">
    <property type="entry name" value="PAS_9"/>
    <property type="match status" value="1"/>
</dbReference>
<dbReference type="InterPro" id="IPR035965">
    <property type="entry name" value="PAS-like_dom_sf"/>
</dbReference>
<reference evidence="8 9" key="1">
    <citation type="journal article" date="2016" name="Int. J. Syst. Evol. Microbiol.">
        <title>Panacibacter ginsenosidivorans gen. nov., sp. nov., with ginsenoside converting activity isolated from soil of a ginseng field.</title>
        <authorList>
            <person name="Siddiqi M.Z."/>
            <person name="Muhammad Shafi S."/>
            <person name="Choi K.D."/>
            <person name="Im W.T."/>
        </authorList>
    </citation>
    <scope>NUCLEOTIDE SEQUENCE [LARGE SCALE GENOMIC DNA]</scope>
    <source>
        <strain evidence="8 9">Gsoil1550</strain>
    </source>
</reference>
<dbReference type="PANTHER" id="PTHR43547:SF2">
    <property type="entry name" value="HYBRID SIGNAL TRANSDUCTION HISTIDINE KINASE C"/>
    <property type="match status" value="1"/>
</dbReference>
<protein>
    <recommendedName>
        <fullName evidence="2">histidine kinase</fullName>
        <ecNumber evidence="2">2.7.13.3</ecNumber>
    </recommendedName>
</protein>
<dbReference type="SMART" id="SM00091">
    <property type="entry name" value="PAS"/>
    <property type="match status" value="1"/>
</dbReference>
<dbReference type="Gene3D" id="1.10.287.130">
    <property type="match status" value="1"/>
</dbReference>